<organism evidence="1 2">
    <name type="scientific">Gossypium stocksii</name>
    <dbReference type="NCBI Taxonomy" id="47602"/>
    <lineage>
        <taxon>Eukaryota</taxon>
        <taxon>Viridiplantae</taxon>
        <taxon>Streptophyta</taxon>
        <taxon>Embryophyta</taxon>
        <taxon>Tracheophyta</taxon>
        <taxon>Spermatophyta</taxon>
        <taxon>Magnoliopsida</taxon>
        <taxon>eudicotyledons</taxon>
        <taxon>Gunneridae</taxon>
        <taxon>Pentapetalae</taxon>
        <taxon>rosids</taxon>
        <taxon>malvids</taxon>
        <taxon>Malvales</taxon>
        <taxon>Malvaceae</taxon>
        <taxon>Malvoideae</taxon>
        <taxon>Gossypium</taxon>
    </lineage>
</organism>
<gene>
    <name evidence="1" type="ORF">J1N35_009921</name>
</gene>
<protein>
    <submittedName>
        <fullName evidence="1">Uncharacterized protein</fullName>
    </submittedName>
</protein>
<accession>A0A9D4ABT6</accession>
<evidence type="ECO:0000313" key="2">
    <source>
        <dbReference type="Proteomes" id="UP000828251"/>
    </source>
</evidence>
<comment type="caution">
    <text evidence="1">The sequence shown here is derived from an EMBL/GenBank/DDBJ whole genome shotgun (WGS) entry which is preliminary data.</text>
</comment>
<dbReference type="OrthoDB" id="593744at2759"/>
<name>A0A9D4ABT6_9ROSI</name>
<proteinExistence type="predicted"/>
<evidence type="ECO:0000313" key="1">
    <source>
        <dbReference type="EMBL" id="KAH1106153.1"/>
    </source>
</evidence>
<sequence>MPEKGLYGCHIVDQKLQSLYPRLPVVEWYHGDQVLRQFSCIQYIPDPPCKVGEVHGMNKRGKQGLHWRG</sequence>
<dbReference type="EMBL" id="JAIQCV010000004">
    <property type="protein sequence ID" value="KAH1106153.1"/>
    <property type="molecule type" value="Genomic_DNA"/>
</dbReference>
<dbReference type="AlphaFoldDB" id="A0A9D4ABT6"/>
<keyword evidence="2" id="KW-1185">Reference proteome</keyword>
<reference evidence="1 2" key="1">
    <citation type="journal article" date="2021" name="Plant Biotechnol. J.">
        <title>Multi-omics assisted identification of the key and species-specific regulatory components of drought-tolerant mechanisms in Gossypium stocksii.</title>
        <authorList>
            <person name="Yu D."/>
            <person name="Ke L."/>
            <person name="Zhang D."/>
            <person name="Wu Y."/>
            <person name="Sun Y."/>
            <person name="Mei J."/>
            <person name="Sun J."/>
            <person name="Sun Y."/>
        </authorList>
    </citation>
    <scope>NUCLEOTIDE SEQUENCE [LARGE SCALE GENOMIC DNA]</scope>
    <source>
        <strain evidence="2">cv. E1</strain>
        <tissue evidence="1">Leaf</tissue>
    </source>
</reference>
<dbReference type="Proteomes" id="UP000828251">
    <property type="component" value="Unassembled WGS sequence"/>
</dbReference>